<dbReference type="InterPro" id="IPR015424">
    <property type="entry name" value="PyrdxlP-dep_Trfase"/>
</dbReference>
<evidence type="ECO:0000256" key="7">
    <source>
        <dbReference type="ARBA" id="ARBA00022898"/>
    </source>
</evidence>
<name>A0A8X7X5C9_POLSE</name>
<keyword evidence="8" id="KW-0746">Sphingolipid metabolism</keyword>
<comment type="pathway">
    <text evidence="4">Sphingolipid metabolism.</text>
</comment>
<accession>A0A8X7X5C9</accession>
<evidence type="ECO:0000256" key="5">
    <source>
        <dbReference type="ARBA" id="ARBA00022692"/>
    </source>
</evidence>
<feature type="domain" description="DhaK" evidence="18">
    <location>
        <begin position="417"/>
        <end position="787"/>
    </location>
</feature>
<dbReference type="Pfam" id="PF00282">
    <property type="entry name" value="Pyridoxal_deC"/>
    <property type="match status" value="1"/>
</dbReference>
<dbReference type="GO" id="GO:0005789">
    <property type="term" value="C:endoplasmic reticulum membrane"/>
    <property type="evidence" value="ECO:0007669"/>
    <property type="project" value="UniProtKB-SubCell"/>
</dbReference>
<evidence type="ECO:0000259" key="18">
    <source>
        <dbReference type="PROSITE" id="PS51481"/>
    </source>
</evidence>
<keyword evidence="10" id="KW-0443">Lipid metabolism</keyword>
<dbReference type="AlphaFoldDB" id="A0A8X7X5C9"/>
<evidence type="ECO:0000256" key="13">
    <source>
        <dbReference type="ARBA" id="ARBA00038302"/>
    </source>
</evidence>
<evidence type="ECO:0000256" key="3">
    <source>
        <dbReference type="ARBA" id="ARBA00004760"/>
    </source>
</evidence>
<dbReference type="Proteomes" id="UP000886611">
    <property type="component" value="Unassembled WGS sequence"/>
</dbReference>
<reference evidence="19 20" key="1">
    <citation type="journal article" date="2021" name="Cell">
        <title>Tracing the genetic footprints of vertebrate landing in non-teleost ray-finned fishes.</title>
        <authorList>
            <person name="Bi X."/>
            <person name="Wang K."/>
            <person name="Yang L."/>
            <person name="Pan H."/>
            <person name="Jiang H."/>
            <person name="Wei Q."/>
            <person name="Fang M."/>
            <person name="Yu H."/>
            <person name="Zhu C."/>
            <person name="Cai Y."/>
            <person name="He Y."/>
            <person name="Gan X."/>
            <person name="Zeng H."/>
            <person name="Yu D."/>
            <person name="Zhu Y."/>
            <person name="Jiang H."/>
            <person name="Qiu Q."/>
            <person name="Yang H."/>
            <person name="Zhang Y.E."/>
            <person name="Wang W."/>
            <person name="Zhu M."/>
            <person name="He S."/>
            <person name="Zhang G."/>
        </authorList>
    </citation>
    <scope>NUCLEOTIDE SEQUENCE [LARGE SCALE GENOMIC DNA]</scope>
    <source>
        <strain evidence="19">Bchr_013</strain>
    </source>
</reference>
<dbReference type="SUPFAM" id="SSF53383">
    <property type="entry name" value="PLP-dependent transferases"/>
    <property type="match status" value="1"/>
</dbReference>
<comment type="pathway">
    <text evidence="3">Lipid metabolism; sphingolipid metabolism.</text>
</comment>
<evidence type="ECO:0000256" key="2">
    <source>
        <dbReference type="ARBA" id="ARBA00004389"/>
    </source>
</evidence>
<dbReference type="GO" id="GO:0030170">
    <property type="term" value="F:pyridoxal phosphate binding"/>
    <property type="evidence" value="ECO:0007669"/>
    <property type="project" value="InterPro"/>
</dbReference>
<evidence type="ECO:0000256" key="17">
    <source>
        <dbReference type="SAM" id="Phobius"/>
    </source>
</evidence>
<evidence type="ECO:0000256" key="6">
    <source>
        <dbReference type="ARBA" id="ARBA00022824"/>
    </source>
</evidence>
<keyword evidence="12 19" id="KW-0456">Lyase</keyword>
<dbReference type="FunFam" id="3.40.640.10:FF:000020">
    <property type="entry name" value="sphingosine-1-phosphate lyase 1"/>
    <property type="match status" value="1"/>
</dbReference>
<gene>
    <name evidence="19" type="primary">Sgpl1</name>
    <name evidence="19" type="ORF">GTO96_0000659</name>
</gene>
<keyword evidence="9 17" id="KW-1133">Transmembrane helix</keyword>
<proteinExistence type="inferred from homology"/>
<evidence type="ECO:0000256" key="14">
    <source>
        <dbReference type="ARBA" id="ARBA00038965"/>
    </source>
</evidence>
<keyword evidence="7 16" id="KW-0663">Pyridoxal phosphate</keyword>
<dbReference type="InterPro" id="IPR002129">
    <property type="entry name" value="PyrdxlP-dep_de-COase"/>
</dbReference>
<sequence length="818" mass="89621">MTMGLDRFQRKGGDAQLAFDKPTDKSLAMDEVGLGLISIRIPGAISPVFTFINTNPTRFYPSDSVHRKNAEVQWQSGKVSGTVYSGDEKLTNLLVKVTSGGTESILMACKAYRDIAVERGVRFPEIVAPVSAHAAFNKAAHYFGMKMVHVPLDKNTMQVDVKMMKRAISKNTAMLVCSVPQFPHGAIDPVQDIAKLAVKYKIPLHVDACLGGFLIVFMEKANYPLPPFDFRVKGVTSISADTHKYGYAPKGSSVILYSDKKIRHYQFFVAADWQGGIYASPTIAGSRPGGIIAACWATMMHMGENGYIEATKKIIKTARYIDTELRKINGIFVFGKPEVSVVAVGSNVFDIFRLSNLLTSKGWNLNTLQFPSSCVWPIYVPLHLLVGHLSGFLIEFDTVRNSKHPYFDAVHKKLLNSVEGCVDDALLGLVTSHPGLSLLQGHHVVLRSDLHALKGKVALLSGGGSGHEPAHAGYVGQGMLSGVVAGAVFTSPPPGSILAAIRALTDAGAAAVLLIVKNYTGDRLNFGLALEQAKSESLSIAMVIVSDDCAFTTTSKAGRRGLCGTVLIHKIAGALAEEGRQLEEIVCKVNQASKLIESRHVVVARVVSGTFMTALEMSGVSLTLMVSDDELLRLFDSETRAPAWPATGRTVLTGQTRLIQPSVEETTVVKTFENEELCIESVIFVLLGMEELSQETEPCIQDIAILFNVIIILLMFFNTFVFQVGLVSLLLHRFKGTIIVSVLYLGLSISFHVWVMNLRWLNSNSFVWTDGLQALFVFQRLAAVLYYYFYKRTAECLGDTRLYEDSAWLRSAFSRIRQ</sequence>
<keyword evidence="20" id="KW-1185">Reference proteome</keyword>
<dbReference type="InterPro" id="IPR050477">
    <property type="entry name" value="GrpII_AminoAcid_Decarb"/>
</dbReference>
<feature type="transmembrane region" description="Helical" evidence="17">
    <location>
        <begin position="772"/>
        <end position="790"/>
    </location>
</feature>
<dbReference type="GO" id="GO:0006071">
    <property type="term" value="P:glycerol metabolic process"/>
    <property type="evidence" value="ECO:0007669"/>
    <property type="project" value="InterPro"/>
</dbReference>
<evidence type="ECO:0000256" key="8">
    <source>
        <dbReference type="ARBA" id="ARBA00022919"/>
    </source>
</evidence>
<comment type="similarity">
    <text evidence="13">Belongs to the group II decarboxylase family. Sphingosine-1-phosphate lyase subfamily.</text>
</comment>
<organism evidence="19 20">
    <name type="scientific">Polypterus senegalus</name>
    <name type="common">Senegal bichir</name>
    <dbReference type="NCBI Taxonomy" id="55291"/>
    <lineage>
        <taxon>Eukaryota</taxon>
        <taxon>Metazoa</taxon>
        <taxon>Chordata</taxon>
        <taxon>Craniata</taxon>
        <taxon>Vertebrata</taxon>
        <taxon>Euteleostomi</taxon>
        <taxon>Actinopterygii</taxon>
        <taxon>Polypteriformes</taxon>
        <taxon>Polypteridae</taxon>
        <taxon>Polypterus</taxon>
    </lineage>
</organism>
<comment type="cofactor">
    <cofactor evidence="1 16">
        <name>pyridoxal 5'-phosphate</name>
        <dbReference type="ChEBI" id="CHEBI:597326"/>
    </cofactor>
</comment>
<dbReference type="GO" id="GO:0008117">
    <property type="term" value="F:sphinganine-1-phosphate aldolase activity"/>
    <property type="evidence" value="ECO:0007669"/>
    <property type="project" value="UniProtKB-EC"/>
</dbReference>
<evidence type="ECO:0000256" key="12">
    <source>
        <dbReference type="ARBA" id="ARBA00023239"/>
    </source>
</evidence>
<feature type="non-terminal residue" evidence="19">
    <location>
        <position position="1"/>
    </location>
</feature>
<dbReference type="GO" id="GO:0030149">
    <property type="term" value="P:sphingolipid catabolic process"/>
    <property type="evidence" value="ECO:0007669"/>
    <property type="project" value="TreeGrafter"/>
</dbReference>
<dbReference type="SUPFAM" id="SSF82549">
    <property type="entry name" value="DAK1/DegV-like"/>
    <property type="match status" value="1"/>
</dbReference>
<dbReference type="Gene3D" id="3.40.640.10">
    <property type="entry name" value="Type I PLP-dependent aspartate aminotransferase-like (Major domain)"/>
    <property type="match status" value="1"/>
</dbReference>
<comment type="caution">
    <text evidence="19">The sequence shown here is derived from an EMBL/GenBank/DDBJ whole genome shotgun (WGS) entry which is preliminary data.</text>
</comment>
<evidence type="ECO:0000256" key="10">
    <source>
        <dbReference type="ARBA" id="ARBA00023098"/>
    </source>
</evidence>
<dbReference type="Gene3D" id="3.40.50.10440">
    <property type="entry name" value="Dihydroxyacetone kinase, domain 1"/>
    <property type="match status" value="1"/>
</dbReference>
<keyword evidence="6" id="KW-0256">Endoplasmic reticulum</keyword>
<dbReference type="Gene3D" id="3.90.1150.10">
    <property type="entry name" value="Aspartate Aminotransferase, domain 1"/>
    <property type="match status" value="1"/>
</dbReference>
<evidence type="ECO:0000256" key="9">
    <source>
        <dbReference type="ARBA" id="ARBA00022989"/>
    </source>
</evidence>
<dbReference type="Pfam" id="PF02733">
    <property type="entry name" value="Dak1"/>
    <property type="match status" value="1"/>
</dbReference>
<feature type="non-terminal residue" evidence="19">
    <location>
        <position position="818"/>
    </location>
</feature>
<comment type="subcellular location">
    <subcellularLocation>
        <location evidence="2">Endoplasmic reticulum membrane</location>
        <topology evidence="2">Single-pass membrane protein</topology>
    </subcellularLocation>
</comment>
<evidence type="ECO:0000313" key="19">
    <source>
        <dbReference type="EMBL" id="KAG2462708.1"/>
    </source>
</evidence>
<dbReference type="InterPro" id="IPR004006">
    <property type="entry name" value="DhaK_dom"/>
</dbReference>
<evidence type="ECO:0000256" key="15">
    <source>
        <dbReference type="ARBA" id="ARBA00042568"/>
    </source>
</evidence>
<feature type="modified residue" description="N6-(pyridoxal phosphate)lysine" evidence="16">
    <location>
        <position position="244"/>
    </location>
</feature>
<dbReference type="GO" id="GO:0019752">
    <property type="term" value="P:carboxylic acid metabolic process"/>
    <property type="evidence" value="ECO:0007669"/>
    <property type="project" value="InterPro"/>
</dbReference>
<keyword evidence="11 17" id="KW-0472">Membrane</keyword>
<evidence type="ECO:0000313" key="20">
    <source>
        <dbReference type="Proteomes" id="UP000886611"/>
    </source>
</evidence>
<dbReference type="EMBL" id="JAATIS010004040">
    <property type="protein sequence ID" value="KAG2462708.1"/>
    <property type="molecule type" value="Genomic_DNA"/>
</dbReference>
<dbReference type="InterPro" id="IPR015421">
    <property type="entry name" value="PyrdxlP-dep_Trfase_major"/>
</dbReference>
<evidence type="ECO:0000256" key="16">
    <source>
        <dbReference type="PIRSR" id="PIRSR602129-50"/>
    </source>
</evidence>
<keyword evidence="5 17" id="KW-0812">Transmembrane</keyword>
<protein>
    <recommendedName>
        <fullName evidence="14">sphinganine-1-phosphate aldolase</fullName>
        <ecNumber evidence="14">4.1.2.27</ecNumber>
    </recommendedName>
    <alternativeName>
        <fullName evidence="15">Sphingosine-1-phosphate aldolase</fullName>
    </alternativeName>
</protein>
<dbReference type="InterPro" id="IPR024133">
    <property type="entry name" value="TM_138"/>
</dbReference>
<dbReference type="EC" id="4.1.2.27" evidence="14"/>
<dbReference type="PANTHER" id="PTHR42735">
    <property type="match status" value="1"/>
</dbReference>
<feature type="transmembrane region" description="Helical" evidence="17">
    <location>
        <begin position="738"/>
        <end position="760"/>
    </location>
</feature>
<evidence type="ECO:0000256" key="4">
    <source>
        <dbReference type="ARBA" id="ARBA00004991"/>
    </source>
</evidence>
<feature type="transmembrane region" description="Helical" evidence="17">
    <location>
        <begin position="703"/>
        <end position="731"/>
    </location>
</feature>
<dbReference type="InterPro" id="IPR015422">
    <property type="entry name" value="PyrdxlP-dep_Trfase_small"/>
</dbReference>
<dbReference type="PANTHER" id="PTHR42735:SF6">
    <property type="entry name" value="SPHINGOSINE-1-PHOSPHATE LYASE 1"/>
    <property type="match status" value="1"/>
</dbReference>
<dbReference type="Pfam" id="PF14935">
    <property type="entry name" value="TMEM138"/>
    <property type="match status" value="1"/>
</dbReference>
<evidence type="ECO:0000256" key="11">
    <source>
        <dbReference type="ARBA" id="ARBA00023136"/>
    </source>
</evidence>
<dbReference type="GO" id="GO:0004371">
    <property type="term" value="F:glycerone kinase activity"/>
    <property type="evidence" value="ECO:0007669"/>
    <property type="project" value="InterPro"/>
</dbReference>
<evidence type="ECO:0000256" key="1">
    <source>
        <dbReference type="ARBA" id="ARBA00001933"/>
    </source>
</evidence>
<dbReference type="PROSITE" id="PS51481">
    <property type="entry name" value="DHAK"/>
    <property type="match status" value="1"/>
</dbReference>
<dbReference type="FunFam" id="3.40.50.10440:FF:000001">
    <property type="entry name" value="Dihydroxyacetone kinase, DhaK subunit"/>
    <property type="match status" value="1"/>
</dbReference>